<dbReference type="GO" id="GO:0008270">
    <property type="term" value="F:zinc ion binding"/>
    <property type="evidence" value="ECO:0007669"/>
    <property type="project" value="InterPro"/>
</dbReference>
<dbReference type="CDD" id="cd00067">
    <property type="entry name" value="GAL4"/>
    <property type="match status" value="1"/>
</dbReference>
<dbReference type="GeneID" id="37107946"/>
<evidence type="ECO:0000313" key="9">
    <source>
        <dbReference type="Proteomes" id="UP000246702"/>
    </source>
</evidence>
<dbReference type="InterPro" id="IPR001138">
    <property type="entry name" value="Zn2Cys6_DnaBD"/>
</dbReference>
<protein>
    <submittedName>
        <fullName evidence="8">C6 zinc finger domain protein</fullName>
    </submittedName>
</protein>
<dbReference type="AlphaFoldDB" id="A0A317W6E7"/>
<evidence type="ECO:0000256" key="6">
    <source>
        <dbReference type="ARBA" id="ARBA00023242"/>
    </source>
</evidence>
<name>A0A317W6E7_9EURO</name>
<dbReference type="InterPro" id="IPR052360">
    <property type="entry name" value="Transcr_Regulatory_Proteins"/>
</dbReference>
<keyword evidence="9" id="KW-1185">Reference proteome</keyword>
<reference evidence="8 9" key="1">
    <citation type="submission" date="2016-12" db="EMBL/GenBank/DDBJ databases">
        <title>The genomes of Aspergillus section Nigri reveals drivers in fungal speciation.</title>
        <authorList>
            <consortium name="DOE Joint Genome Institute"/>
            <person name="Vesth T.C."/>
            <person name="Nybo J."/>
            <person name="Theobald S."/>
            <person name="Brandl J."/>
            <person name="Frisvad J.C."/>
            <person name="Nielsen K.F."/>
            <person name="Lyhne E.K."/>
            <person name="Kogle M.E."/>
            <person name="Kuo A."/>
            <person name="Riley R."/>
            <person name="Clum A."/>
            <person name="Nolan M."/>
            <person name="Lipzen A."/>
            <person name="Salamov A."/>
            <person name="Henrissat B."/>
            <person name="Wiebenga A."/>
            <person name="De Vries R.P."/>
            <person name="Grigoriev I.V."/>
            <person name="Mortensen U.H."/>
            <person name="Andersen M.R."/>
            <person name="Baker S.E."/>
        </authorList>
    </citation>
    <scope>NUCLEOTIDE SEQUENCE [LARGE SCALE GENOMIC DNA]</scope>
    <source>
        <strain evidence="8 9">CBS 115572</strain>
    </source>
</reference>
<dbReference type="EMBL" id="MSFK01000021">
    <property type="protein sequence ID" value="PWY80882.1"/>
    <property type="molecule type" value="Genomic_DNA"/>
</dbReference>
<evidence type="ECO:0000256" key="1">
    <source>
        <dbReference type="ARBA" id="ARBA00022723"/>
    </source>
</evidence>
<dbReference type="PROSITE" id="PS00463">
    <property type="entry name" value="ZN2_CY6_FUNGAL_1"/>
    <property type="match status" value="1"/>
</dbReference>
<dbReference type="Pfam" id="PF11951">
    <property type="entry name" value="Fungal_trans_2"/>
    <property type="match status" value="1"/>
</dbReference>
<dbReference type="PANTHER" id="PTHR36206:SF16">
    <property type="entry name" value="TRANSCRIPTION FACTOR DOMAIN-CONTAINING PROTEIN-RELATED"/>
    <property type="match status" value="1"/>
</dbReference>
<dbReference type="InterPro" id="IPR021858">
    <property type="entry name" value="Fun_TF"/>
</dbReference>
<dbReference type="STRING" id="1450535.A0A317W6E7"/>
<dbReference type="GO" id="GO:0000981">
    <property type="term" value="F:DNA-binding transcription factor activity, RNA polymerase II-specific"/>
    <property type="evidence" value="ECO:0007669"/>
    <property type="project" value="InterPro"/>
</dbReference>
<sequence length="537" mass="61358">MTHLSATVPTKQRKRAYGKRSRTGCRSCRARRVKCDETPGACQNCTSSGWACGGYDSHRLPPAARGKVMPQVTDGFRWAMTSDERRCFSYFQHHTIPTLLEMFDSPLWRKLVLQMSYSEPAVYHAAVALSAVHEDAEGHGFPLPGQARQGTWQQFALDQSLRSFGILNRRHSSQDPKLREVMLLCCLLYVFLELLSGHHENACRHLRSGLQILKEARAHRQLIGASESPVETCLVAAFAELDIQSPFVGAQGMVLCLDDEVDQYSWLASFPFGFHSIFDAQRAFAPFMYGAYGFVAQCWPLTEEQVMANYDALQSEQRQLLSHLIRFADLCEPLYASYLQLSRKEQRGVDIIHAHQRHMVLEVSTCLLPRHSPVRDCFTPHYRAHLGDLKSIIRKAPECPSLSLFPSLLPCLYAIVLSCHDYDVCLEATEELHRWIHCEGMFNSAWLALQAIEHVRLDFLEEELSLGSSSPDTFATVMNEERSHLWSRIEDMRWRITRGRPGYLDEVLQASEYMRTWVCVRALQMRKARLNELLSCL</sequence>
<dbReference type="PANTHER" id="PTHR36206">
    <property type="entry name" value="ASPERCRYPTIN BIOSYNTHESIS CLUSTER-SPECIFIC TRANSCRIPTION REGULATOR ATNN-RELATED"/>
    <property type="match status" value="1"/>
</dbReference>
<keyword evidence="6" id="KW-0539">Nucleus</keyword>
<keyword evidence="5" id="KW-0804">Transcription</keyword>
<accession>A0A317W6E7</accession>
<evidence type="ECO:0000256" key="4">
    <source>
        <dbReference type="ARBA" id="ARBA00023125"/>
    </source>
</evidence>
<proteinExistence type="predicted"/>
<dbReference type="OrthoDB" id="2593732at2759"/>
<dbReference type="SUPFAM" id="SSF57701">
    <property type="entry name" value="Zn2/Cys6 DNA-binding domain"/>
    <property type="match status" value="1"/>
</dbReference>
<keyword evidence="1" id="KW-0479">Metal-binding</keyword>
<keyword evidence="2" id="KW-0862">Zinc</keyword>
<feature type="domain" description="Zn(2)-C6 fungal-type" evidence="7">
    <location>
        <begin position="24"/>
        <end position="52"/>
    </location>
</feature>
<evidence type="ECO:0000256" key="5">
    <source>
        <dbReference type="ARBA" id="ARBA00023163"/>
    </source>
</evidence>
<gene>
    <name evidence="8" type="ORF">BO94DRAFT_151764</name>
</gene>
<dbReference type="GO" id="GO:0003677">
    <property type="term" value="F:DNA binding"/>
    <property type="evidence" value="ECO:0007669"/>
    <property type="project" value="UniProtKB-KW"/>
</dbReference>
<keyword evidence="4" id="KW-0238">DNA-binding</keyword>
<evidence type="ECO:0000313" key="8">
    <source>
        <dbReference type="EMBL" id="PWY80882.1"/>
    </source>
</evidence>
<dbReference type="Pfam" id="PF00172">
    <property type="entry name" value="Zn_clus"/>
    <property type="match status" value="1"/>
</dbReference>
<organism evidence="8 9">
    <name type="scientific">Aspergillus sclerotioniger CBS 115572</name>
    <dbReference type="NCBI Taxonomy" id="1450535"/>
    <lineage>
        <taxon>Eukaryota</taxon>
        <taxon>Fungi</taxon>
        <taxon>Dikarya</taxon>
        <taxon>Ascomycota</taxon>
        <taxon>Pezizomycotina</taxon>
        <taxon>Eurotiomycetes</taxon>
        <taxon>Eurotiomycetidae</taxon>
        <taxon>Eurotiales</taxon>
        <taxon>Aspergillaceae</taxon>
        <taxon>Aspergillus</taxon>
        <taxon>Aspergillus subgen. Circumdati</taxon>
    </lineage>
</organism>
<comment type="caution">
    <text evidence="8">The sequence shown here is derived from an EMBL/GenBank/DDBJ whole genome shotgun (WGS) entry which is preliminary data.</text>
</comment>
<dbReference type="RefSeq" id="XP_025465484.1">
    <property type="nucleotide sequence ID" value="XM_025605803.1"/>
</dbReference>
<keyword evidence="3" id="KW-0805">Transcription regulation</keyword>
<evidence type="ECO:0000256" key="3">
    <source>
        <dbReference type="ARBA" id="ARBA00023015"/>
    </source>
</evidence>
<dbReference type="Proteomes" id="UP000246702">
    <property type="component" value="Unassembled WGS sequence"/>
</dbReference>
<dbReference type="Gene3D" id="4.10.240.10">
    <property type="entry name" value="Zn(2)-C6 fungal-type DNA-binding domain"/>
    <property type="match status" value="1"/>
</dbReference>
<dbReference type="SMART" id="SM00066">
    <property type="entry name" value="GAL4"/>
    <property type="match status" value="1"/>
</dbReference>
<dbReference type="InterPro" id="IPR036864">
    <property type="entry name" value="Zn2-C6_fun-type_DNA-bd_sf"/>
</dbReference>
<evidence type="ECO:0000259" key="7">
    <source>
        <dbReference type="PROSITE" id="PS50048"/>
    </source>
</evidence>
<evidence type="ECO:0000256" key="2">
    <source>
        <dbReference type="ARBA" id="ARBA00022833"/>
    </source>
</evidence>
<dbReference type="GO" id="GO:0009893">
    <property type="term" value="P:positive regulation of metabolic process"/>
    <property type="evidence" value="ECO:0007669"/>
    <property type="project" value="UniProtKB-ARBA"/>
</dbReference>
<dbReference type="PROSITE" id="PS50048">
    <property type="entry name" value="ZN2_CY6_FUNGAL_2"/>
    <property type="match status" value="1"/>
</dbReference>